<gene>
    <name evidence="4" type="ORF">NIDE3231</name>
</gene>
<dbReference type="Gene3D" id="3.10.580.10">
    <property type="entry name" value="CBS-domain"/>
    <property type="match status" value="1"/>
</dbReference>
<dbReference type="eggNOG" id="COG0517">
    <property type="taxonomic scope" value="Bacteria"/>
</dbReference>
<dbReference type="InterPro" id="IPR051257">
    <property type="entry name" value="Diverse_CBS-Domain"/>
</dbReference>
<evidence type="ECO:0000313" key="4">
    <source>
        <dbReference type="EMBL" id="CBK42923.1"/>
    </source>
</evidence>
<dbReference type="AlphaFoldDB" id="D8PI36"/>
<evidence type="ECO:0000256" key="2">
    <source>
        <dbReference type="PROSITE-ProRule" id="PRU00703"/>
    </source>
</evidence>
<dbReference type="SMART" id="SM00116">
    <property type="entry name" value="CBS"/>
    <property type="match status" value="2"/>
</dbReference>
<name>D8PI36_9BACT</name>
<dbReference type="InterPro" id="IPR000644">
    <property type="entry name" value="CBS_dom"/>
</dbReference>
<protein>
    <recommendedName>
        <fullName evidence="3">CBS domain-containing protein</fullName>
    </recommendedName>
</protein>
<dbReference type="SUPFAM" id="SSF54631">
    <property type="entry name" value="CBS-domain pair"/>
    <property type="match status" value="1"/>
</dbReference>
<accession>D8PI36</accession>
<dbReference type="PANTHER" id="PTHR43080:SF2">
    <property type="entry name" value="CBS DOMAIN-CONTAINING PROTEIN"/>
    <property type="match status" value="1"/>
</dbReference>
<organism evidence="4 5">
    <name type="scientific">Nitrospira defluvii</name>
    <dbReference type="NCBI Taxonomy" id="330214"/>
    <lineage>
        <taxon>Bacteria</taxon>
        <taxon>Pseudomonadati</taxon>
        <taxon>Nitrospirota</taxon>
        <taxon>Nitrospiria</taxon>
        <taxon>Nitrospirales</taxon>
        <taxon>Nitrospiraceae</taxon>
        <taxon>Nitrospira</taxon>
    </lineage>
</organism>
<dbReference type="STRING" id="330214.NIDE3231"/>
<feature type="domain" description="CBS" evidence="3">
    <location>
        <begin position="83"/>
        <end position="141"/>
    </location>
</feature>
<dbReference type="PANTHER" id="PTHR43080">
    <property type="entry name" value="CBS DOMAIN-CONTAINING PROTEIN CBSX3, MITOCHONDRIAL"/>
    <property type="match status" value="1"/>
</dbReference>
<dbReference type="PROSITE" id="PS51371">
    <property type="entry name" value="CBS"/>
    <property type="match status" value="1"/>
</dbReference>
<dbReference type="Pfam" id="PF00571">
    <property type="entry name" value="CBS"/>
    <property type="match status" value="2"/>
</dbReference>
<reference evidence="4 5" key="1">
    <citation type="journal article" date="2010" name="Proc. Natl. Acad. Sci. U.S.A.">
        <title>A Nitrospira metagenome illuminates the physiology and evolution of globally important nitrite-oxidizing bacteria.</title>
        <authorList>
            <person name="Lucker S."/>
            <person name="Wagner M."/>
            <person name="Maixner F."/>
            <person name="Pelletier E."/>
            <person name="Koch H."/>
            <person name="Vacherie B."/>
            <person name="Rattei T."/>
            <person name="Sinninghe Damste J."/>
            <person name="Spieck E."/>
            <person name="Le Paslier D."/>
            <person name="Daims H."/>
        </authorList>
    </citation>
    <scope>NUCLEOTIDE SEQUENCE [LARGE SCALE GENOMIC DNA]</scope>
</reference>
<evidence type="ECO:0000256" key="1">
    <source>
        <dbReference type="ARBA" id="ARBA00023122"/>
    </source>
</evidence>
<evidence type="ECO:0000313" key="5">
    <source>
        <dbReference type="Proteomes" id="UP000001660"/>
    </source>
</evidence>
<keyword evidence="5" id="KW-1185">Reference proteome</keyword>
<dbReference type="Proteomes" id="UP000001660">
    <property type="component" value="Chromosome"/>
</dbReference>
<dbReference type="EMBL" id="FP929003">
    <property type="protein sequence ID" value="CBK42923.1"/>
    <property type="molecule type" value="Genomic_DNA"/>
</dbReference>
<dbReference type="KEGG" id="nde:NIDE3231"/>
<sequence length="141" mass="14935">MSRVGIPADGFKTVGQIVGTNTIQFHTAQDGMTITIELLSAHVSGGPVLDAEGRYVGFISEFDILKALEAGQDLNSLTATELMAGHPIAVGKSTPIPEAIKLMVDNHLLNLPVEENGEVTYSVTRHDLLRASIGLAVGIEE</sequence>
<dbReference type="InterPro" id="IPR046342">
    <property type="entry name" value="CBS_dom_sf"/>
</dbReference>
<keyword evidence="1 2" id="KW-0129">CBS domain</keyword>
<evidence type="ECO:0000259" key="3">
    <source>
        <dbReference type="PROSITE" id="PS51371"/>
    </source>
</evidence>
<dbReference type="HOGENOM" id="CLU_1821861_0_0_0"/>
<proteinExistence type="predicted"/>